<dbReference type="RefSeq" id="XP_045959165.1">
    <property type="nucleotide sequence ID" value="XM_046105361.1"/>
</dbReference>
<reference evidence="2" key="1">
    <citation type="journal article" date="2021" name="Nat. Commun.">
        <title>Genetic determinants of endophytism in the Arabidopsis root mycobiome.</title>
        <authorList>
            <person name="Mesny F."/>
            <person name="Miyauchi S."/>
            <person name="Thiergart T."/>
            <person name="Pickel B."/>
            <person name="Atanasova L."/>
            <person name="Karlsson M."/>
            <person name="Huettel B."/>
            <person name="Barry K.W."/>
            <person name="Haridas S."/>
            <person name="Chen C."/>
            <person name="Bauer D."/>
            <person name="Andreopoulos W."/>
            <person name="Pangilinan J."/>
            <person name="LaButti K."/>
            <person name="Riley R."/>
            <person name="Lipzen A."/>
            <person name="Clum A."/>
            <person name="Drula E."/>
            <person name="Henrissat B."/>
            <person name="Kohler A."/>
            <person name="Grigoriev I.V."/>
            <person name="Martin F.M."/>
            <person name="Hacquard S."/>
        </authorList>
    </citation>
    <scope>NUCLEOTIDE SEQUENCE</scope>
    <source>
        <strain evidence="2">MPI-SDFR-AT-0073</strain>
    </source>
</reference>
<dbReference type="Pfam" id="PF01636">
    <property type="entry name" value="APH"/>
    <property type="match status" value="1"/>
</dbReference>
<dbReference type="EMBL" id="JAGPXC010000004">
    <property type="protein sequence ID" value="KAH6654895.1"/>
    <property type="molecule type" value="Genomic_DNA"/>
</dbReference>
<evidence type="ECO:0000313" key="2">
    <source>
        <dbReference type="EMBL" id="KAH6654895.1"/>
    </source>
</evidence>
<dbReference type="Gene3D" id="3.90.1200.10">
    <property type="match status" value="1"/>
</dbReference>
<keyword evidence="3" id="KW-1185">Reference proteome</keyword>
<dbReference type="InterPro" id="IPR011009">
    <property type="entry name" value="Kinase-like_dom_sf"/>
</dbReference>
<feature type="domain" description="Aminoglycoside phosphotransferase" evidence="1">
    <location>
        <begin position="249"/>
        <end position="326"/>
    </location>
</feature>
<organism evidence="2 3">
    <name type="scientific">Truncatella angustata</name>
    <dbReference type="NCBI Taxonomy" id="152316"/>
    <lineage>
        <taxon>Eukaryota</taxon>
        <taxon>Fungi</taxon>
        <taxon>Dikarya</taxon>
        <taxon>Ascomycota</taxon>
        <taxon>Pezizomycotina</taxon>
        <taxon>Sordariomycetes</taxon>
        <taxon>Xylariomycetidae</taxon>
        <taxon>Amphisphaeriales</taxon>
        <taxon>Sporocadaceae</taxon>
        <taxon>Truncatella</taxon>
    </lineage>
</organism>
<evidence type="ECO:0000313" key="3">
    <source>
        <dbReference type="Proteomes" id="UP000758603"/>
    </source>
</evidence>
<dbReference type="OrthoDB" id="5412996at2759"/>
<protein>
    <recommendedName>
        <fullName evidence="1">Aminoglycoside phosphotransferase domain-containing protein</fullName>
    </recommendedName>
</protein>
<dbReference type="GeneID" id="70134252"/>
<dbReference type="Proteomes" id="UP000758603">
    <property type="component" value="Unassembled WGS sequence"/>
</dbReference>
<name>A0A9P8ULQ9_9PEZI</name>
<dbReference type="SUPFAM" id="SSF56112">
    <property type="entry name" value="Protein kinase-like (PK-like)"/>
    <property type="match status" value="1"/>
</dbReference>
<proteinExistence type="predicted"/>
<dbReference type="InterPro" id="IPR002575">
    <property type="entry name" value="Aminoglycoside_PTrfase"/>
</dbReference>
<comment type="caution">
    <text evidence="2">The sequence shown here is derived from an EMBL/GenBank/DDBJ whole genome shotgun (WGS) entry which is preliminary data.</text>
</comment>
<gene>
    <name evidence="2" type="ORF">BKA67DRAFT_605684</name>
</gene>
<dbReference type="PANTHER" id="PTHR21310">
    <property type="entry name" value="AMINOGLYCOSIDE PHOSPHOTRANSFERASE-RELATED-RELATED"/>
    <property type="match status" value="1"/>
</dbReference>
<dbReference type="AlphaFoldDB" id="A0A9P8ULQ9"/>
<dbReference type="PANTHER" id="PTHR21310:SF37">
    <property type="entry name" value="AMINOGLYCOSIDE PHOSPHOTRANSFERASE DOMAIN-CONTAINING PROTEIN"/>
    <property type="match status" value="1"/>
</dbReference>
<sequence>MTSFDFIAQKDAQEAQMAFIRRVIDAKNDIVTFVDNCLAWNQAGRFLDYFKGSFNLSIAVENVETSERVLIRFPFPGKIYGPWRDKKVKDEVMVIDYLYEHTSIPVPRVYHWGLTEESPQQLGPFIIEGFMEGENLGDILKTPTENEADPAILNPNIDEATLSIVYEQIAGFILEISCLTFPHIGTISKDTISGEWTVTGPPLTYDMNEVVTFAGFPADHFTTMVPFSRASDYFTARAQCLQTNLDTQRNIAFEAKDTIWNRYVARHCFAKLIPSHGIIDDSGPFRLFCDDLRPSNMLVDPKTMRITAVLDFEFTNVMPAQFAYDLPWWLILGQPGILVSEGKQKFLEVFEPRKEQFIRAMEKVEAKSPLPARELRLSARMRDSWVSERFWFNLASRSSFDVDEIYWETLHKDGLGEAMLDTTILARKDKFLERKKAQFDAYLAEKQHDPRFDH</sequence>
<dbReference type="InterPro" id="IPR051678">
    <property type="entry name" value="AGP_Transferase"/>
</dbReference>
<accession>A0A9P8ULQ9</accession>
<evidence type="ECO:0000259" key="1">
    <source>
        <dbReference type="Pfam" id="PF01636"/>
    </source>
</evidence>